<dbReference type="CDD" id="cd00063">
    <property type="entry name" value="FN3"/>
    <property type="match status" value="1"/>
</dbReference>
<protein>
    <submittedName>
        <fullName evidence="6">LRRN4 C-terminal-like protein</fullName>
    </submittedName>
</protein>
<dbReference type="SMART" id="SM00060">
    <property type="entry name" value="FN3"/>
    <property type="match status" value="1"/>
</dbReference>
<dbReference type="InterPro" id="IPR003961">
    <property type="entry name" value="FN3_dom"/>
</dbReference>
<organism evidence="5 6">
    <name type="scientific">Notechis scutatus</name>
    <name type="common">mainland tiger snake</name>
    <dbReference type="NCBI Taxonomy" id="8663"/>
    <lineage>
        <taxon>Eukaryota</taxon>
        <taxon>Metazoa</taxon>
        <taxon>Chordata</taxon>
        <taxon>Craniata</taxon>
        <taxon>Vertebrata</taxon>
        <taxon>Euteleostomi</taxon>
        <taxon>Lepidosauria</taxon>
        <taxon>Squamata</taxon>
        <taxon>Bifurcata</taxon>
        <taxon>Unidentata</taxon>
        <taxon>Episquamata</taxon>
        <taxon>Toxicofera</taxon>
        <taxon>Serpentes</taxon>
        <taxon>Colubroidea</taxon>
        <taxon>Elapidae</taxon>
        <taxon>Hydrophiinae</taxon>
        <taxon>Notechis</taxon>
    </lineage>
</organism>
<accession>A0A6J1VYE9</accession>
<evidence type="ECO:0000313" key="5">
    <source>
        <dbReference type="Proteomes" id="UP000504612"/>
    </source>
</evidence>
<dbReference type="Gene3D" id="2.60.40.10">
    <property type="entry name" value="Immunoglobulins"/>
    <property type="match status" value="1"/>
</dbReference>
<dbReference type="RefSeq" id="XP_026548025.1">
    <property type="nucleotide sequence ID" value="XM_026692240.1"/>
</dbReference>
<name>A0A6J1VYE9_9SAUR</name>
<feature type="transmembrane region" description="Helical" evidence="2">
    <location>
        <begin position="226"/>
        <end position="247"/>
    </location>
</feature>
<dbReference type="AlphaFoldDB" id="A0A6J1VYE9"/>
<feature type="signal peptide" evidence="3">
    <location>
        <begin position="1"/>
        <end position="23"/>
    </location>
</feature>
<keyword evidence="2" id="KW-0472">Membrane</keyword>
<evidence type="ECO:0000256" key="2">
    <source>
        <dbReference type="SAM" id="Phobius"/>
    </source>
</evidence>
<dbReference type="Pfam" id="PF00041">
    <property type="entry name" value="fn3"/>
    <property type="match status" value="1"/>
</dbReference>
<dbReference type="GeneID" id="113429732"/>
<gene>
    <name evidence="6" type="primary">LOC113429732</name>
</gene>
<evidence type="ECO:0000313" key="6">
    <source>
        <dbReference type="RefSeq" id="XP_026548025.1"/>
    </source>
</evidence>
<keyword evidence="5" id="KW-1185">Reference proteome</keyword>
<feature type="chain" id="PRO_5026787969" evidence="3">
    <location>
        <begin position="24"/>
        <end position="288"/>
    </location>
</feature>
<keyword evidence="2" id="KW-1133">Transmembrane helix</keyword>
<sequence length="288" mass="31468">MQAWTLLPIMACGLLMLCPQGSPTSMGHPLPKPLQGPHTPHPLVNHTPLSGPEKGSPAEYDNYEDYYEDYYDNFQSTGPPRSVSPGPLTPFCAYDRCKHLQVPCVELSRLSKCLCPGVTGPDVTPDAPRLRAVHVSETRASLHWCAPSSTVHMYHLKYRLPGENFISGPLLNSTVRVTVLSDLVPGTEYLLCVVAANRAGSSPTDDGVREHGPCRRVRTPAHQMTYVYIAVGLASVIILGVVSVLLWRFYLQKSKPIQHGSLDNILDGELSSGHAGATNSSFRTEEQL</sequence>
<evidence type="ECO:0000256" key="3">
    <source>
        <dbReference type="SAM" id="SignalP"/>
    </source>
</evidence>
<dbReference type="KEGG" id="nss:113429732"/>
<reference evidence="6" key="1">
    <citation type="submission" date="2025-08" db="UniProtKB">
        <authorList>
            <consortium name="RefSeq"/>
        </authorList>
    </citation>
    <scope>IDENTIFICATION</scope>
</reference>
<dbReference type="SUPFAM" id="SSF49265">
    <property type="entry name" value="Fibronectin type III"/>
    <property type="match status" value="1"/>
</dbReference>
<proteinExistence type="predicted"/>
<dbReference type="Proteomes" id="UP000504612">
    <property type="component" value="Unplaced"/>
</dbReference>
<feature type="domain" description="Fibronectin type-III" evidence="4">
    <location>
        <begin position="124"/>
        <end position="222"/>
    </location>
</feature>
<keyword evidence="2" id="KW-0812">Transmembrane</keyword>
<evidence type="ECO:0000259" key="4">
    <source>
        <dbReference type="PROSITE" id="PS50853"/>
    </source>
</evidence>
<evidence type="ECO:0000256" key="1">
    <source>
        <dbReference type="SAM" id="MobiDB-lite"/>
    </source>
</evidence>
<dbReference type="PROSITE" id="PS50853">
    <property type="entry name" value="FN3"/>
    <property type="match status" value="1"/>
</dbReference>
<dbReference type="InterPro" id="IPR036116">
    <property type="entry name" value="FN3_sf"/>
</dbReference>
<feature type="region of interest" description="Disordered" evidence="1">
    <location>
        <begin position="26"/>
        <end position="58"/>
    </location>
</feature>
<dbReference type="InterPro" id="IPR013783">
    <property type="entry name" value="Ig-like_fold"/>
</dbReference>
<keyword evidence="3" id="KW-0732">Signal</keyword>